<accession>A0A5B8UYM9</accession>
<dbReference type="PROSITE" id="PS51257">
    <property type="entry name" value="PROKAR_LIPOPROTEIN"/>
    <property type="match status" value="1"/>
</dbReference>
<evidence type="ECO:0000313" key="2">
    <source>
        <dbReference type="EMBL" id="QEC63825.1"/>
    </source>
</evidence>
<dbReference type="InterPro" id="IPR011042">
    <property type="entry name" value="6-blade_b-propeller_TolB-like"/>
</dbReference>
<dbReference type="KEGG" id="mgin:FRZ54_15000"/>
<keyword evidence="3" id="KW-1185">Reference proteome</keyword>
<proteinExistence type="predicted"/>
<gene>
    <name evidence="2" type="ORF">FRZ54_15000</name>
</gene>
<dbReference type="InterPro" id="IPR032485">
    <property type="entry name" value="LRP1-like_beta_prop"/>
</dbReference>
<dbReference type="SUPFAM" id="SSF82171">
    <property type="entry name" value="DPP6 N-terminal domain-like"/>
    <property type="match status" value="1"/>
</dbReference>
<reference evidence="2 3" key="1">
    <citation type="journal article" date="2017" name="Curr. Microbiol.">
        <title>Mucilaginibacter ginsenosidivorans sp. nov., Isolated from Soil of Ginseng Field.</title>
        <authorList>
            <person name="Kim M.M."/>
            <person name="Siddiqi M.Z."/>
            <person name="Im W.T."/>
        </authorList>
    </citation>
    <scope>NUCLEOTIDE SEQUENCE [LARGE SCALE GENOMIC DNA]</scope>
    <source>
        <strain evidence="2 3">Gsoil 3017</strain>
    </source>
</reference>
<dbReference type="PANTHER" id="PTHR36842:SF1">
    <property type="entry name" value="PROTEIN TOLB"/>
    <property type="match status" value="1"/>
</dbReference>
<dbReference type="AlphaFoldDB" id="A0A5B8UYM9"/>
<protein>
    <submittedName>
        <fullName evidence="2">DUF5050 domain-containing protein</fullName>
    </submittedName>
</protein>
<dbReference type="OrthoDB" id="9812921at2"/>
<name>A0A5B8UYM9_9SPHI</name>
<dbReference type="Pfam" id="PF16472">
    <property type="entry name" value="DUF5050"/>
    <property type="match status" value="1"/>
</dbReference>
<dbReference type="RefSeq" id="WP_147032399.1">
    <property type="nucleotide sequence ID" value="NZ_CP042436.1"/>
</dbReference>
<organism evidence="2 3">
    <name type="scientific">Mucilaginibacter ginsenosidivorans</name>
    <dbReference type="NCBI Taxonomy" id="398053"/>
    <lineage>
        <taxon>Bacteria</taxon>
        <taxon>Pseudomonadati</taxon>
        <taxon>Bacteroidota</taxon>
        <taxon>Sphingobacteriia</taxon>
        <taxon>Sphingobacteriales</taxon>
        <taxon>Sphingobacteriaceae</taxon>
        <taxon>Mucilaginibacter</taxon>
    </lineage>
</organism>
<evidence type="ECO:0000259" key="1">
    <source>
        <dbReference type="Pfam" id="PF16472"/>
    </source>
</evidence>
<dbReference type="Gene3D" id="2.120.10.30">
    <property type="entry name" value="TolB, C-terminal domain"/>
    <property type="match status" value="1"/>
</dbReference>
<dbReference type="EMBL" id="CP042436">
    <property type="protein sequence ID" value="QEC63825.1"/>
    <property type="molecule type" value="Genomic_DNA"/>
</dbReference>
<sequence length="313" mass="34811">MYKNLKYLVLIFLLGFLFSCHKEKKVIPETPPTSFGTYVLFAADEEFNNGHVNAPSDYTSLYYAKLDGTGITAITPFETDHYSYRGSWSFDGTKVIYTRGNKDDSDRSLCIIDVPGGNFRTVVQGHRADYGSFSPDGKQIAYGKAQVDSLYDYDVYVANANGTSEQRLTFLANDDGAVANIHWGADGKIYFNAIGDHHHVGIYSVDPDGNNLTSVIPDVEFLGISRDAKKILYDTSTGLYTCDADGRNAKKIVAYDNNTPNSILGASWSYDGMAIYLSYTDYPYGLFGIYRINRDGSGLKKILDGFYQFPVVY</sequence>
<dbReference type="PANTHER" id="PTHR36842">
    <property type="entry name" value="PROTEIN TOLB HOMOLOG"/>
    <property type="match status" value="1"/>
</dbReference>
<evidence type="ECO:0000313" key="3">
    <source>
        <dbReference type="Proteomes" id="UP000321479"/>
    </source>
</evidence>
<feature type="domain" description="Prolow-density lipoprotein receptor-related protein 1-like beta-propeller" evidence="1">
    <location>
        <begin position="53"/>
        <end position="307"/>
    </location>
</feature>
<dbReference type="Proteomes" id="UP000321479">
    <property type="component" value="Chromosome"/>
</dbReference>